<feature type="compositionally biased region" description="Low complexity" evidence="12">
    <location>
        <begin position="67"/>
        <end position="79"/>
    </location>
</feature>
<keyword evidence="6" id="KW-0862">Zinc</keyword>
<dbReference type="GO" id="GO:0003713">
    <property type="term" value="F:transcription coactivator activity"/>
    <property type="evidence" value="ECO:0007669"/>
    <property type="project" value="TreeGrafter"/>
</dbReference>
<protein>
    <recommendedName>
        <fullName evidence="2">histone acetyltransferase</fullName>
        <ecNumber evidence="2">2.3.1.48</ecNumber>
    </recommendedName>
</protein>
<keyword evidence="4" id="KW-0479">Metal-binding</keyword>
<dbReference type="Pfam" id="PF08214">
    <property type="entry name" value="HAT_KAT11"/>
    <property type="match status" value="1"/>
</dbReference>
<dbReference type="Proteomes" id="UP000483820">
    <property type="component" value="Chromosome X"/>
</dbReference>
<feature type="chain" id="PRO_5025679034" description="histone acetyltransferase" evidence="13">
    <location>
        <begin position="20"/>
        <end position="1282"/>
    </location>
</feature>
<evidence type="ECO:0000256" key="12">
    <source>
        <dbReference type="SAM" id="MobiDB-lite"/>
    </source>
</evidence>
<dbReference type="GO" id="GO:0045944">
    <property type="term" value="P:positive regulation of transcription by RNA polymerase II"/>
    <property type="evidence" value="ECO:0007669"/>
    <property type="project" value="TreeGrafter"/>
</dbReference>
<dbReference type="GeneID" id="9817270"/>
<feature type="compositionally biased region" description="Basic and acidic residues" evidence="12">
    <location>
        <begin position="283"/>
        <end position="294"/>
    </location>
</feature>
<dbReference type="InterPro" id="IPR013178">
    <property type="entry name" value="Histone_AcTrfase_Rtt109/CBP"/>
</dbReference>
<keyword evidence="3" id="KW-0808">Transferase</keyword>
<dbReference type="SMART" id="SM00249">
    <property type="entry name" value="PHD"/>
    <property type="match status" value="1"/>
</dbReference>
<feature type="compositionally biased region" description="Polar residues" evidence="12">
    <location>
        <begin position="457"/>
        <end position="471"/>
    </location>
</feature>
<evidence type="ECO:0000256" key="5">
    <source>
        <dbReference type="ARBA" id="ARBA00022771"/>
    </source>
</evidence>
<feature type="compositionally biased region" description="Acidic residues" evidence="12">
    <location>
        <begin position="637"/>
        <end position="651"/>
    </location>
</feature>
<sequence length="1282" mass="147607">MVIFFFMLVHVIGFRFLQTHRTTTMAKHSRSSSSESTPLNKRRRQSEQESTSSELLNLQLSPIPANSITSSSSSSHNSPLGAVDVPNSEARKIRKKTDEKWAAEFKDKIRDSSLLFEELREKHAFWQLLDPNKSKQKNDLLRCDIYVILEKWGKDFDTRGINESDVENFVIARDQLKERIGQEQARLALRIFPEQYTRKLSEAFDKFPRNYRMFFEESLSVNVASAVIREFYDQALARLEEEEASGRIDESINSHPSGKSLDRREDAQEELDVEENGDFIQDDMAHPEADGDEIHEIDDDSDDDIQIIEPPPRRVFIAPIIRLDPDMIPFGRYQQAELEEPQIDIDVLPPVRNIDRRFWHEDDEDDGDVQEEEEIRQEMSRREVAVEEPEVQIILPAANNRAADPDIQDMTLRTMAPPITGAEERRPVRINRDRSPTPPAPLDRVRCDATPGRLPSTFVSRWTPSPNQNSGPPRDNRRRTPSPDSNRRQPPPRARDRTHISGRSRNVSPSRGSSKSPSPKRSSLHAGAPLTPSGKSLDRREDAQEELDVEENGDFIQDDMAHPEADGDEIHEIDDDSDDDIQIIEPPPRRVFIAPIIRLDPDMFPFGRYQQAELEEPPIDIDVLPPVRNIDRRFWHEDDEDDGDVQEEEEIRQEMSRREVAVEEPEVQIILPAANNRAADPDIQDMTLRTMAPPITGAEERRPVRINRDRSPTPPAPLDRVRFDSAPGRLPSTFVSKWTPSPNQNSGPPRDNRRRTPSPDSNRRQPPPRARDRTHISGRSRNVSSSRGSSKSPTPKRSSLHAGAPSTSAKSSSQAHGRDGRRSIRNRSISPVEIRTPRATTPSHQVPTTSSAVTANPPKLACCNIDATCLPYSTFNLRCDNNPDCRIPSDAEYWEFKGSNGQKIYCLKCYKTVNPNLKRRKFKKKKNENEAVEPILECQKCRRNFHLCCSFFYGEDLSKFVCEECSGVRVKKTIDGVEKCQLAAFMTKKMMDFLAARMGVVEHPIRICGYSEAKNAKTSTVFPPVLRDQFLKKYSNMMNYVSRALHVYQRVDEVDVITFAIYTQEYHFQKEDDKWCVIDYIDSLPYFKKFNGVQKKEIHRLLIHSYFEYMGGLGFRKAHLWSNPPPKGDDYVFNIHPFDQPFLDFTQLIAWYHKLLKDGKDKKILAKFTNFQEAKCQFVKPIDIPVFVGSLWYYVFQEAKKPTTMKIFKRELEEKKEEHGEDNFFIEIAPTTTRQPQSTHNTHAILGDREKLWETCVDKNWQFETIRRAKYSSVGLIQKMEE</sequence>
<dbReference type="PANTHER" id="PTHR13808">
    <property type="entry name" value="CBP/P300-RELATED"/>
    <property type="match status" value="1"/>
</dbReference>
<dbReference type="InterPro" id="IPR001965">
    <property type="entry name" value="Znf_PHD"/>
</dbReference>
<feature type="compositionally biased region" description="Basic and acidic residues" evidence="12">
    <location>
        <begin position="698"/>
        <end position="711"/>
    </location>
</feature>
<feature type="compositionally biased region" description="Polar residues" evidence="12">
    <location>
        <begin position="805"/>
        <end position="815"/>
    </location>
</feature>
<comment type="caution">
    <text evidence="15">The sequence shown here is derived from an EMBL/GenBank/DDBJ whole genome shotgun (WGS) entry which is preliminary data.</text>
</comment>
<keyword evidence="13" id="KW-0732">Signal</keyword>
<evidence type="ECO:0000256" key="2">
    <source>
        <dbReference type="ARBA" id="ARBA00013184"/>
    </source>
</evidence>
<evidence type="ECO:0000256" key="7">
    <source>
        <dbReference type="ARBA" id="ARBA00022853"/>
    </source>
</evidence>
<evidence type="ECO:0000256" key="11">
    <source>
        <dbReference type="ARBA" id="ARBA00048017"/>
    </source>
</evidence>
<proteinExistence type="predicted"/>
<accession>A0A6A5G3U2</accession>
<feature type="signal peptide" evidence="13">
    <location>
        <begin position="1"/>
        <end position="19"/>
    </location>
</feature>
<feature type="compositionally biased region" description="Acidic residues" evidence="12">
    <location>
        <begin position="267"/>
        <end position="281"/>
    </location>
</feature>
<dbReference type="CTD" id="9817270"/>
<feature type="compositionally biased region" description="Polar residues" evidence="12">
    <location>
        <begin position="838"/>
        <end position="853"/>
    </location>
</feature>
<feature type="compositionally biased region" description="Basic and acidic residues" evidence="12">
    <location>
        <begin position="559"/>
        <end position="570"/>
    </location>
</feature>
<feature type="domain" description="CBP/p300-type HAT" evidence="14">
    <location>
        <begin position="971"/>
        <end position="1282"/>
    </location>
</feature>
<feature type="region of interest" description="Disordered" evidence="12">
    <location>
        <begin position="67"/>
        <end position="91"/>
    </location>
</feature>
<dbReference type="GO" id="GO:0031490">
    <property type="term" value="F:chromatin DNA binding"/>
    <property type="evidence" value="ECO:0007669"/>
    <property type="project" value="TreeGrafter"/>
</dbReference>
<evidence type="ECO:0000256" key="4">
    <source>
        <dbReference type="ARBA" id="ARBA00022723"/>
    </source>
</evidence>
<evidence type="ECO:0000313" key="16">
    <source>
        <dbReference type="Proteomes" id="UP000483820"/>
    </source>
</evidence>
<dbReference type="PANTHER" id="PTHR13808:SF1">
    <property type="entry name" value="HISTONE ACETYLTRANSFERASE"/>
    <property type="match status" value="1"/>
</dbReference>
<evidence type="ECO:0000256" key="9">
    <source>
        <dbReference type="ARBA" id="ARBA00023163"/>
    </source>
</evidence>
<keyword evidence="7" id="KW-0156">Chromatin regulator</keyword>
<evidence type="ECO:0000313" key="15">
    <source>
        <dbReference type="EMBL" id="KAF1749385.1"/>
    </source>
</evidence>
<feature type="compositionally biased region" description="Acidic residues" evidence="12">
    <location>
        <begin position="295"/>
        <end position="306"/>
    </location>
</feature>
<feature type="region of interest" description="Disordered" evidence="12">
    <location>
        <begin position="243"/>
        <end position="306"/>
    </location>
</feature>
<dbReference type="GO" id="GO:0000123">
    <property type="term" value="C:histone acetyltransferase complex"/>
    <property type="evidence" value="ECO:0007669"/>
    <property type="project" value="TreeGrafter"/>
</dbReference>
<feature type="compositionally biased region" description="Basic and acidic residues" evidence="12">
    <location>
        <begin position="422"/>
        <end position="435"/>
    </location>
</feature>
<dbReference type="PROSITE" id="PS51727">
    <property type="entry name" value="CBP_P300_HAT"/>
    <property type="match status" value="1"/>
</dbReference>
<keyword evidence="8" id="KW-0805">Transcription regulation</keyword>
<feature type="compositionally biased region" description="Acidic residues" evidence="12">
    <location>
        <begin position="571"/>
        <end position="582"/>
    </location>
</feature>
<keyword evidence="9" id="KW-0804">Transcription</keyword>
<feature type="compositionally biased region" description="Acidic residues" evidence="12">
    <location>
        <begin position="543"/>
        <end position="557"/>
    </location>
</feature>
<gene>
    <name evidence="15" type="ORF">GCK72_025853</name>
</gene>
<dbReference type="GO" id="GO:0005634">
    <property type="term" value="C:nucleus"/>
    <property type="evidence" value="ECO:0007669"/>
    <property type="project" value="UniProtKB-SubCell"/>
</dbReference>
<evidence type="ECO:0000259" key="14">
    <source>
        <dbReference type="PROSITE" id="PS51727"/>
    </source>
</evidence>
<dbReference type="SMART" id="SM01250">
    <property type="entry name" value="KAT11"/>
    <property type="match status" value="1"/>
</dbReference>
<feature type="compositionally biased region" description="Low complexity" evidence="12">
    <location>
        <begin position="501"/>
        <end position="521"/>
    </location>
</feature>
<comment type="subcellular location">
    <subcellularLocation>
        <location evidence="1">Nucleus</location>
    </subcellularLocation>
</comment>
<evidence type="ECO:0000256" key="8">
    <source>
        <dbReference type="ARBA" id="ARBA00023015"/>
    </source>
</evidence>
<dbReference type="GO" id="GO:0008270">
    <property type="term" value="F:zinc ion binding"/>
    <property type="evidence" value="ECO:0007669"/>
    <property type="project" value="UniProtKB-KW"/>
</dbReference>
<feature type="compositionally biased region" description="Polar residues" evidence="12">
    <location>
        <begin position="23"/>
        <end position="39"/>
    </location>
</feature>
<comment type="catalytic activity">
    <reaction evidence="11">
        <text>L-lysyl-[protein] + acetyl-CoA = N(6)-acetyl-L-lysyl-[protein] + CoA + H(+)</text>
        <dbReference type="Rhea" id="RHEA:45948"/>
        <dbReference type="Rhea" id="RHEA-COMP:9752"/>
        <dbReference type="Rhea" id="RHEA-COMP:10731"/>
        <dbReference type="ChEBI" id="CHEBI:15378"/>
        <dbReference type="ChEBI" id="CHEBI:29969"/>
        <dbReference type="ChEBI" id="CHEBI:57287"/>
        <dbReference type="ChEBI" id="CHEBI:57288"/>
        <dbReference type="ChEBI" id="CHEBI:61930"/>
        <dbReference type="EC" id="2.3.1.48"/>
    </reaction>
</comment>
<evidence type="ECO:0000256" key="3">
    <source>
        <dbReference type="ARBA" id="ARBA00022679"/>
    </source>
</evidence>
<dbReference type="GO" id="GO:0004402">
    <property type="term" value="F:histone acetyltransferase activity"/>
    <property type="evidence" value="ECO:0007669"/>
    <property type="project" value="InterPro"/>
</dbReference>
<evidence type="ECO:0000256" key="6">
    <source>
        <dbReference type="ARBA" id="ARBA00022833"/>
    </source>
</evidence>
<dbReference type="RefSeq" id="XP_053580083.1">
    <property type="nucleotide sequence ID" value="XM_053736517.1"/>
</dbReference>
<feature type="compositionally biased region" description="Basic and acidic residues" evidence="12">
    <location>
        <begin position="652"/>
        <end position="661"/>
    </location>
</feature>
<dbReference type="GO" id="GO:0005667">
    <property type="term" value="C:transcription regulator complex"/>
    <property type="evidence" value="ECO:0007669"/>
    <property type="project" value="TreeGrafter"/>
</dbReference>
<dbReference type="EMBL" id="WUAV01000006">
    <property type="protein sequence ID" value="KAF1749385.1"/>
    <property type="molecule type" value="Genomic_DNA"/>
</dbReference>
<organism evidence="15 16">
    <name type="scientific">Caenorhabditis remanei</name>
    <name type="common">Caenorhabditis vulgaris</name>
    <dbReference type="NCBI Taxonomy" id="31234"/>
    <lineage>
        <taxon>Eukaryota</taxon>
        <taxon>Metazoa</taxon>
        <taxon>Ecdysozoa</taxon>
        <taxon>Nematoda</taxon>
        <taxon>Chromadorea</taxon>
        <taxon>Rhabditida</taxon>
        <taxon>Rhabditina</taxon>
        <taxon>Rhabditomorpha</taxon>
        <taxon>Rhabditoidea</taxon>
        <taxon>Rhabditidae</taxon>
        <taxon>Peloderinae</taxon>
        <taxon>Caenorhabditis</taxon>
    </lineage>
</organism>
<name>A0A6A5G3U2_CAERE</name>
<dbReference type="KEGG" id="crq:GCK72_025853"/>
<dbReference type="InterPro" id="IPR031162">
    <property type="entry name" value="CBP_P300_HAT"/>
</dbReference>
<evidence type="ECO:0000256" key="1">
    <source>
        <dbReference type="ARBA" id="ARBA00004123"/>
    </source>
</evidence>
<keyword evidence="10" id="KW-0539">Nucleus</keyword>
<dbReference type="EC" id="2.3.1.48" evidence="2"/>
<reference evidence="15 16" key="1">
    <citation type="submission" date="2019-12" db="EMBL/GenBank/DDBJ databases">
        <title>Chromosome-level assembly of the Caenorhabditis remanei genome.</title>
        <authorList>
            <person name="Teterina A.A."/>
            <person name="Willis J.H."/>
            <person name="Phillips P.C."/>
        </authorList>
    </citation>
    <scope>NUCLEOTIDE SEQUENCE [LARGE SCALE GENOMIC DNA]</scope>
    <source>
        <strain evidence="15 16">PX506</strain>
        <tissue evidence="15">Whole organism</tissue>
    </source>
</reference>
<feature type="compositionally biased region" description="Polar residues" evidence="12">
    <location>
        <begin position="733"/>
        <end position="747"/>
    </location>
</feature>
<feature type="compositionally biased region" description="Low complexity" evidence="12">
    <location>
        <begin position="777"/>
        <end position="797"/>
    </location>
</feature>
<feature type="region of interest" description="Disordered" evidence="12">
    <location>
        <begin position="636"/>
        <end position="853"/>
    </location>
</feature>
<keyword evidence="5" id="KW-0863">Zinc-finger</keyword>
<evidence type="ECO:0000256" key="10">
    <source>
        <dbReference type="ARBA" id="ARBA00023242"/>
    </source>
</evidence>
<evidence type="ECO:0000256" key="13">
    <source>
        <dbReference type="SAM" id="SignalP"/>
    </source>
</evidence>
<feature type="region of interest" description="Disordered" evidence="12">
    <location>
        <begin position="23"/>
        <end position="54"/>
    </location>
</feature>
<feature type="region of interest" description="Disordered" evidence="12">
    <location>
        <begin position="412"/>
        <end position="587"/>
    </location>
</feature>